<organism evidence="2">
    <name type="scientific">Arundo donax</name>
    <name type="common">Giant reed</name>
    <name type="synonym">Donax arundinaceus</name>
    <dbReference type="NCBI Taxonomy" id="35708"/>
    <lineage>
        <taxon>Eukaryota</taxon>
        <taxon>Viridiplantae</taxon>
        <taxon>Streptophyta</taxon>
        <taxon>Embryophyta</taxon>
        <taxon>Tracheophyta</taxon>
        <taxon>Spermatophyta</taxon>
        <taxon>Magnoliopsida</taxon>
        <taxon>Liliopsida</taxon>
        <taxon>Poales</taxon>
        <taxon>Poaceae</taxon>
        <taxon>PACMAD clade</taxon>
        <taxon>Arundinoideae</taxon>
        <taxon>Arundineae</taxon>
        <taxon>Arundo</taxon>
    </lineage>
</organism>
<feature type="region of interest" description="Disordered" evidence="1">
    <location>
        <begin position="36"/>
        <end position="96"/>
    </location>
</feature>
<dbReference type="EMBL" id="GBRH01249380">
    <property type="protein sequence ID" value="JAD48515.1"/>
    <property type="molecule type" value="Transcribed_RNA"/>
</dbReference>
<feature type="region of interest" description="Disordered" evidence="1">
    <location>
        <begin position="1"/>
        <end position="23"/>
    </location>
</feature>
<feature type="compositionally biased region" description="Polar residues" evidence="1">
    <location>
        <begin position="80"/>
        <end position="96"/>
    </location>
</feature>
<protein>
    <submittedName>
        <fullName evidence="2">Uncharacterized protein</fullName>
    </submittedName>
</protein>
<evidence type="ECO:0000313" key="2">
    <source>
        <dbReference type="EMBL" id="JAD48515.1"/>
    </source>
</evidence>
<sequence length="96" mass="10955">MERTWRKNHQNGEKTVTGSKMVQYQHCNRNETVVKTCSRTPTLDPGKGKQARLDPGDIPDSERPSYNSNSSKFSTHDSTRSPTNNKFPHTTYSKKN</sequence>
<name>A0A0A9AHU0_ARUDO</name>
<proteinExistence type="predicted"/>
<feature type="compositionally biased region" description="Polar residues" evidence="1">
    <location>
        <begin position="64"/>
        <end position="73"/>
    </location>
</feature>
<reference evidence="2" key="2">
    <citation type="journal article" date="2015" name="Data Brief">
        <title>Shoot transcriptome of the giant reed, Arundo donax.</title>
        <authorList>
            <person name="Barrero R.A."/>
            <person name="Guerrero F.D."/>
            <person name="Moolhuijzen P."/>
            <person name="Goolsby J.A."/>
            <person name="Tidwell J."/>
            <person name="Bellgard S.E."/>
            <person name="Bellgard M.I."/>
        </authorList>
    </citation>
    <scope>NUCLEOTIDE SEQUENCE</scope>
    <source>
        <tissue evidence="2">Shoot tissue taken approximately 20 cm above the soil surface</tissue>
    </source>
</reference>
<evidence type="ECO:0000256" key="1">
    <source>
        <dbReference type="SAM" id="MobiDB-lite"/>
    </source>
</evidence>
<feature type="compositionally biased region" description="Basic and acidic residues" evidence="1">
    <location>
        <begin position="51"/>
        <end position="63"/>
    </location>
</feature>
<dbReference type="AlphaFoldDB" id="A0A0A9AHU0"/>
<accession>A0A0A9AHU0</accession>
<feature type="compositionally biased region" description="Polar residues" evidence="1">
    <location>
        <begin position="13"/>
        <end position="23"/>
    </location>
</feature>
<reference evidence="2" key="1">
    <citation type="submission" date="2014-09" db="EMBL/GenBank/DDBJ databases">
        <authorList>
            <person name="Magalhaes I.L.F."/>
            <person name="Oliveira U."/>
            <person name="Santos F.R."/>
            <person name="Vidigal T.H.D.A."/>
            <person name="Brescovit A.D."/>
            <person name="Santos A.J."/>
        </authorList>
    </citation>
    <scope>NUCLEOTIDE SEQUENCE</scope>
    <source>
        <tissue evidence="2">Shoot tissue taken approximately 20 cm above the soil surface</tissue>
    </source>
</reference>